<accession>A0A6J1DRX6</accession>
<dbReference type="GeneID" id="111023283"/>
<dbReference type="SUPFAM" id="SSF101148">
    <property type="entry name" value="Plant invertase/pectin methylesterase inhibitor"/>
    <property type="match status" value="1"/>
</dbReference>
<dbReference type="InterPro" id="IPR006501">
    <property type="entry name" value="Pectinesterase_inhib_dom"/>
</dbReference>
<dbReference type="SMART" id="SM00856">
    <property type="entry name" value="PMEI"/>
    <property type="match status" value="1"/>
</dbReference>
<keyword evidence="6" id="KW-1185">Reference proteome</keyword>
<keyword evidence="2" id="KW-1015">Disulfide bond</keyword>
<evidence type="ECO:0000313" key="7">
    <source>
        <dbReference type="RefSeq" id="XP_022156377.1"/>
    </source>
</evidence>
<evidence type="ECO:0000313" key="6">
    <source>
        <dbReference type="Proteomes" id="UP000504603"/>
    </source>
</evidence>
<feature type="signal peptide" evidence="4">
    <location>
        <begin position="1"/>
        <end position="28"/>
    </location>
</feature>
<dbReference type="AlphaFoldDB" id="A0A6J1DRX6"/>
<dbReference type="InterPro" id="IPR052421">
    <property type="entry name" value="PCW_Enzyme_Inhibitor"/>
</dbReference>
<gene>
    <name evidence="7" type="primary">LOC111023283</name>
</gene>
<protein>
    <submittedName>
        <fullName evidence="7">Uncharacterized protein LOC111023283</fullName>
    </submittedName>
</protein>
<dbReference type="PANTHER" id="PTHR36710">
    <property type="entry name" value="PECTINESTERASE INHIBITOR-LIKE"/>
    <property type="match status" value="1"/>
</dbReference>
<name>A0A6J1DRX6_MOMCH</name>
<dbReference type="OrthoDB" id="1094948at2759"/>
<dbReference type="NCBIfam" id="TIGR01614">
    <property type="entry name" value="PME_inhib"/>
    <property type="match status" value="1"/>
</dbReference>
<feature type="chain" id="PRO_5027102054" evidence="4">
    <location>
        <begin position="29"/>
        <end position="181"/>
    </location>
</feature>
<dbReference type="RefSeq" id="XP_022156377.1">
    <property type="nucleotide sequence ID" value="XM_022300685.1"/>
</dbReference>
<dbReference type="GO" id="GO:0046910">
    <property type="term" value="F:pectinesterase inhibitor activity"/>
    <property type="evidence" value="ECO:0007669"/>
    <property type="project" value="InterPro"/>
</dbReference>
<dbReference type="InterPro" id="IPR034086">
    <property type="entry name" value="PMEI_plant"/>
</dbReference>
<dbReference type="Gene3D" id="1.20.140.40">
    <property type="entry name" value="Invertase/pectin methylesterase inhibitor family protein"/>
    <property type="match status" value="1"/>
</dbReference>
<evidence type="ECO:0000256" key="4">
    <source>
        <dbReference type="SAM" id="SignalP"/>
    </source>
</evidence>
<dbReference type="Proteomes" id="UP000504603">
    <property type="component" value="Unplaced"/>
</dbReference>
<feature type="domain" description="Pectinesterase inhibitor" evidence="5">
    <location>
        <begin position="31"/>
        <end position="175"/>
    </location>
</feature>
<sequence length="181" mass="20496">MASSRCSLSSQLLLGLFFIFLIMGSTLGDPETEERINRVCRQMEEFGFCSQTFHENLKGPTDYVRLTQIAKVEAIINATRTLRYITKLLAFVSDPALKNNLIVCENAYDIMNKAFLEGIKYFFQRDYRSMVNAERIAPRAEASCSVIFGTPPERSSPLVERNREMRILIAMALVSASYIAS</sequence>
<organism evidence="6 7">
    <name type="scientific">Momordica charantia</name>
    <name type="common">Bitter gourd</name>
    <name type="synonym">Balsam pear</name>
    <dbReference type="NCBI Taxonomy" id="3673"/>
    <lineage>
        <taxon>Eukaryota</taxon>
        <taxon>Viridiplantae</taxon>
        <taxon>Streptophyta</taxon>
        <taxon>Embryophyta</taxon>
        <taxon>Tracheophyta</taxon>
        <taxon>Spermatophyta</taxon>
        <taxon>Magnoliopsida</taxon>
        <taxon>eudicotyledons</taxon>
        <taxon>Gunneridae</taxon>
        <taxon>Pentapetalae</taxon>
        <taxon>rosids</taxon>
        <taxon>fabids</taxon>
        <taxon>Cucurbitales</taxon>
        <taxon>Cucurbitaceae</taxon>
        <taxon>Momordiceae</taxon>
        <taxon>Momordica</taxon>
    </lineage>
</organism>
<evidence type="ECO:0000256" key="2">
    <source>
        <dbReference type="ARBA" id="ARBA00023157"/>
    </source>
</evidence>
<keyword evidence="1 4" id="KW-0732">Signal</keyword>
<comment type="similarity">
    <text evidence="3">Belongs to the PMEI family.</text>
</comment>
<evidence type="ECO:0000256" key="3">
    <source>
        <dbReference type="ARBA" id="ARBA00038471"/>
    </source>
</evidence>
<dbReference type="InterPro" id="IPR035513">
    <property type="entry name" value="Invertase/methylesterase_inhib"/>
</dbReference>
<evidence type="ECO:0000256" key="1">
    <source>
        <dbReference type="ARBA" id="ARBA00022729"/>
    </source>
</evidence>
<proteinExistence type="inferred from homology"/>
<dbReference type="CDD" id="cd15797">
    <property type="entry name" value="PMEI"/>
    <property type="match status" value="1"/>
</dbReference>
<dbReference type="KEGG" id="mcha:111023283"/>
<dbReference type="PANTHER" id="PTHR36710:SF1">
    <property type="entry name" value="F14J9.2 PROTEIN"/>
    <property type="match status" value="1"/>
</dbReference>
<evidence type="ECO:0000259" key="5">
    <source>
        <dbReference type="SMART" id="SM00856"/>
    </source>
</evidence>
<reference evidence="7" key="1">
    <citation type="submission" date="2025-08" db="UniProtKB">
        <authorList>
            <consortium name="RefSeq"/>
        </authorList>
    </citation>
    <scope>IDENTIFICATION</scope>
    <source>
        <strain evidence="7">OHB3-1</strain>
    </source>
</reference>